<dbReference type="Pfam" id="PF06978">
    <property type="entry name" value="POP1_N"/>
    <property type="match status" value="2"/>
</dbReference>
<dbReference type="InterPro" id="IPR012590">
    <property type="entry name" value="POPLD_dom"/>
</dbReference>
<accession>A0A2J7R8E8</accession>
<sequence length="977" mass="110847">MTESNMAASKPQFDILLGGTQNLPLEFSVGRFAAARAQEIAALTEAIEDPQRTGLVFQKLPKHMRRRVMSRTSKRLPRRLREAHMQQLMKSGLPPEPKRPSRKFRRRPQNLLLEYNRRQKRFIWLETHLWHAKRFHMTEKWGYKLANFPNDKSFRACYRATANHCLLQDISYYSCIELNGPMDQLLEQLQKLTNKDCGLTFGAKAFLTGAREGSVMLFHQNIFPYGAIGRVSFLWKPTEVVKSDDSVQVVETRTLWIWVHPAFYQELLDELILLFHFVEVDDVKDTELNKQSCPSKEFAENSSSSDTKISDETTSSPAEKKRKLGKVNGKKDVEKTKLETRNVPFIRTPKYLSHTGSVQMILLKDTLNRFRLTGPLSQAVLLESLHTANVLEVVSEKNKTDSKGGEDSLDTRTVCLQSSDASDNDCKTGESKDWWTEFYGVSQHHKESWHYQETLWQALKGAASPAQLPPHLVLALTVLDPRLQLPSKRTKAVPDEKALWEQESKDQVMSLSSLACVSPIWSSHVRDLATNSKMSSAELADSRSHNLVPGFLLEEFETDVEEGTSNFCCRNVGQVKSHVPILLIQRPGSQEPVRKRLGFASGWDVVMPAGWALPLWLALVFRGARAGGLRESGSLGFEAGSESVLPPDTVSGSTEAEAQKTRLTERHFRLPPDKRPNYVKLGVTSPFFCCWDVLVNEWSQRTSENVDMQCKTENKTHSSKFFVLRERKKLESLKAAVSTLNTKNIKNSSRIVSDFPDLSNLFPSCKDCCLVPITIYMCGRGSPTDCAIICLPSEMDIDDISKDVHSPGPTEGIHNDERQMERKELRTEHKKLLKRLRRKRVRERRKLEDLAAVKRGNSEDESHPKPVPVVRKRKAKEPPPTKGVTDKHQDILRSLWLPQTQTVKDSCSRTVIGFITKGDFCFTESHGAGQGYVVLSALLQLVALYQRRLREGNDVSAVWVLVRNPTSLQYRFGVINI</sequence>
<evidence type="ECO:0000259" key="5">
    <source>
        <dbReference type="Pfam" id="PF06978"/>
    </source>
</evidence>
<feature type="domain" description="POPLD" evidence="6">
    <location>
        <begin position="602"/>
        <end position="691"/>
    </location>
</feature>
<keyword evidence="3" id="KW-0539">Nucleus</keyword>
<dbReference type="InterPro" id="IPR039182">
    <property type="entry name" value="Pop1"/>
</dbReference>
<protein>
    <submittedName>
        <fullName evidence="8">Uncharacterized protein</fullName>
    </submittedName>
</protein>
<feature type="region of interest" description="Disordered" evidence="4">
    <location>
        <begin position="88"/>
        <end position="107"/>
    </location>
</feature>
<feature type="domain" description="Pop1 N-terminal" evidence="5">
    <location>
        <begin position="109"/>
        <end position="180"/>
    </location>
</feature>
<feature type="compositionally biased region" description="Basic and acidic residues" evidence="4">
    <location>
        <begin position="848"/>
        <end position="864"/>
    </location>
</feature>
<evidence type="ECO:0000256" key="4">
    <source>
        <dbReference type="SAM" id="MobiDB-lite"/>
    </source>
</evidence>
<dbReference type="SUPFAM" id="SSF103025">
    <property type="entry name" value="Folate-binding domain"/>
    <property type="match status" value="1"/>
</dbReference>
<dbReference type="Pfam" id="PF08170">
    <property type="entry name" value="POPLD"/>
    <property type="match status" value="1"/>
</dbReference>
<evidence type="ECO:0000259" key="7">
    <source>
        <dbReference type="Pfam" id="PF22770"/>
    </source>
</evidence>
<feature type="compositionally biased region" description="Polar residues" evidence="4">
    <location>
        <begin position="291"/>
        <end position="317"/>
    </location>
</feature>
<organism evidence="8 9">
    <name type="scientific">Cryptotermes secundus</name>
    <dbReference type="NCBI Taxonomy" id="105785"/>
    <lineage>
        <taxon>Eukaryota</taxon>
        <taxon>Metazoa</taxon>
        <taxon>Ecdysozoa</taxon>
        <taxon>Arthropoda</taxon>
        <taxon>Hexapoda</taxon>
        <taxon>Insecta</taxon>
        <taxon>Pterygota</taxon>
        <taxon>Neoptera</taxon>
        <taxon>Polyneoptera</taxon>
        <taxon>Dictyoptera</taxon>
        <taxon>Blattodea</taxon>
        <taxon>Blattoidea</taxon>
        <taxon>Termitoidae</taxon>
        <taxon>Kalotermitidae</taxon>
        <taxon>Cryptotermitinae</taxon>
        <taxon>Cryptotermes</taxon>
    </lineage>
</organism>
<gene>
    <name evidence="8" type="ORF">B7P43_G07431</name>
</gene>
<evidence type="ECO:0000313" key="8">
    <source>
        <dbReference type="EMBL" id="PNF37106.1"/>
    </source>
</evidence>
<dbReference type="AlphaFoldDB" id="A0A2J7R8E8"/>
<evidence type="ECO:0000256" key="3">
    <source>
        <dbReference type="ARBA" id="ARBA00023242"/>
    </source>
</evidence>
<comment type="subcellular location">
    <subcellularLocation>
        <location evidence="1">Nucleus</location>
    </subcellularLocation>
</comment>
<dbReference type="GO" id="GO:0001682">
    <property type="term" value="P:tRNA 5'-leader removal"/>
    <property type="evidence" value="ECO:0007669"/>
    <property type="project" value="InterPro"/>
</dbReference>
<dbReference type="FunCoup" id="A0A2J7R8E8">
    <property type="interactions" value="1259"/>
</dbReference>
<dbReference type="InterPro" id="IPR009723">
    <property type="entry name" value="Pop1_N"/>
</dbReference>
<evidence type="ECO:0000259" key="6">
    <source>
        <dbReference type="Pfam" id="PF08170"/>
    </source>
</evidence>
<keyword evidence="2" id="KW-0819">tRNA processing</keyword>
<comment type="caution">
    <text evidence="8">The sequence shown here is derived from an EMBL/GenBank/DDBJ whole genome shotgun (WGS) entry which is preliminary data.</text>
</comment>
<feature type="domain" description="POP1 C-terminal" evidence="7">
    <location>
        <begin position="769"/>
        <end position="977"/>
    </location>
</feature>
<feature type="region of interest" description="Disordered" evidence="4">
    <location>
        <begin position="291"/>
        <end position="333"/>
    </location>
</feature>
<dbReference type="GO" id="GO:0005655">
    <property type="term" value="C:nucleolar ribonuclease P complex"/>
    <property type="evidence" value="ECO:0007669"/>
    <property type="project" value="InterPro"/>
</dbReference>
<evidence type="ECO:0000256" key="2">
    <source>
        <dbReference type="ARBA" id="ARBA00022694"/>
    </source>
</evidence>
<dbReference type="Proteomes" id="UP000235965">
    <property type="component" value="Unassembled WGS sequence"/>
</dbReference>
<dbReference type="STRING" id="105785.A0A2J7R8E8"/>
<dbReference type="PANTHER" id="PTHR22731:SF3">
    <property type="entry name" value="RIBONUCLEASES P_MRP PROTEIN SUBUNIT POP1"/>
    <property type="match status" value="1"/>
</dbReference>
<name>A0A2J7R8E8_9NEOP</name>
<dbReference type="OrthoDB" id="442863at2759"/>
<reference evidence="8 9" key="1">
    <citation type="submission" date="2017-12" db="EMBL/GenBank/DDBJ databases">
        <title>Hemimetabolous genomes reveal molecular basis of termite eusociality.</title>
        <authorList>
            <person name="Harrison M.C."/>
            <person name="Jongepier E."/>
            <person name="Robertson H.M."/>
            <person name="Arning N."/>
            <person name="Bitard-Feildel T."/>
            <person name="Chao H."/>
            <person name="Childers C.P."/>
            <person name="Dinh H."/>
            <person name="Doddapaneni H."/>
            <person name="Dugan S."/>
            <person name="Gowin J."/>
            <person name="Greiner C."/>
            <person name="Han Y."/>
            <person name="Hu H."/>
            <person name="Hughes D.S.T."/>
            <person name="Huylmans A.-K."/>
            <person name="Kemena C."/>
            <person name="Kremer L.P.M."/>
            <person name="Lee S.L."/>
            <person name="Lopez-Ezquerra A."/>
            <person name="Mallet L."/>
            <person name="Monroy-Kuhn J.M."/>
            <person name="Moser A."/>
            <person name="Murali S.C."/>
            <person name="Muzny D.M."/>
            <person name="Otani S."/>
            <person name="Piulachs M.-D."/>
            <person name="Poelchau M."/>
            <person name="Qu J."/>
            <person name="Schaub F."/>
            <person name="Wada-Katsumata A."/>
            <person name="Worley K.C."/>
            <person name="Xie Q."/>
            <person name="Ylla G."/>
            <person name="Poulsen M."/>
            <person name="Gibbs R.A."/>
            <person name="Schal C."/>
            <person name="Richards S."/>
            <person name="Belles X."/>
            <person name="Korb J."/>
            <person name="Bornberg-Bauer E."/>
        </authorList>
    </citation>
    <scope>NUCLEOTIDE SEQUENCE [LARGE SCALE GENOMIC DNA]</scope>
    <source>
        <tissue evidence="8">Whole body</tissue>
    </source>
</reference>
<evidence type="ECO:0000256" key="1">
    <source>
        <dbReference type="ARBA" id="ARBA00004123"/>
    </source>
</evidence>
<proteinExistence type="predicted"/>
<feature type="domain" description="Pop1 N-terminal" evidence="5">
    <location>
        <begin position="32"/>
        <end position="104"/>
    </location>
</feature>
<dbReference type="InterPro" id="IPR055079">
    <property type="entry name" value="POP1_C"/>
</dbReference>
<dbReference type="PANTHER" id="PTHR22731">
    <property type="entry name" value="RIBONUCLEASES P/MRP PROTEIN SUBUNIT POP1"/>
    <property type="match status" value="1"/>
</dbReference>
<dbReference type="EMBL" id="NEVH01006722">
    <property type="protein sequence ID" value="PNF37107.1"/>
    <property type="molecule type" value="Genomic_DNA"/>
</dbReference>
<evidence type="ECO:0000313" key="9">
    <source>
        <dbReference type="Proteomes" id="UP000235965"/>
    </source>
</evidence>
<dbReference type="GO" id="GO:0000172">
    <property type="term" value="C:ribonuclease MRP complex"/>
    <property type="evidence" value="ECO:0007669"/>
    <property type="project" value="InterPro"/>
</dbReference>
<dbReference type="EMBL" id="NEVH01006722">
    <property type="protein sequence ID" value="PNF37105.1"/>
    <property type="molecule type" value="Genomic_DNA"/>
</dbReference>
<dbReference type="InParanoid" id="A0A2J7R8E8"/>
<keyword evidence="9" id="KW-1185">Reference proteome</keyword>
<dbReference type="EMBL" id="NEVH01006722">
    <property type="protein sequence ID" value="PNF37106.1"/>
    <property type="molecule type" value="Genomic_DNA"/>
</dbReference>
<dbReference type="Pfam" id="PF22770">
    <property type="entry name" value="POP1_C"/>
    <property type="match status" value="1"/>
</dbReference>
<feature type="compositionally biased region" description="Basic and acidic residues" evidence="4">
    <location>
        <begin position="876"/>
        <end position="886"/>
    </location>
</feature>
<feature type="region of interest" description="Disordered" evidence="4">
    <location>
        <begin position="848"/>
        <end position="886"/>
    </location>
</feature>